<comment type="caution">
    <text evidence="1">The sequence shown here is derived from an EMBL/GenBank/DDBJ whole genome shotgun (WGS) entry which is preliminary data.</text>
</comment>
<dbReference type="PANTHER" id="PTHR33747:SF1">
    <property type="entry name" value="ADENYLATE CYCLASE-ASSOCIATED CAP C-TERMINAL DOMAIN-CONTAINING PROTEIN"/>
    <property type="match status" value="1"/>
</dbReference>
<dbReference type="Gene3D" id="3.10.450.50">
    <property type="match status" value="1"/>
</dbReference>
<reference evidence="1 2" key="1">
    <citation type="journal article" date="2016" name="Nat. Commun.">
        <title>Thousands of microbial genomes shed light on interconnected biogeochemical processes in an aquifer system.</title>
        <authorList>
            <person name="Anantharaman K."/>
            <person name="Brown C.T."/>
            <person name="Hug L.A."/>
            <person name="Sharon I."/>
            <person name="Castelle C.J."/>
            <person name="Probst A.J."/>
            <person name="Thomas B.C."/>
            <person name="Singh A."/>
            <person name="Wilkins M.J."/>
            <person name="Karaoz U."/>
            <person name="Brodie E.L."/>
            <person name="Williams K.H."/>
            <person name="Hubbard S.S."/>
            <person name="Banfield J.F."/>
        </authorList>
    </citation>
    <scope>NUCLEOTIDE SEQUENCE [LARGE SCALE GENOMIC DNA]</scope>
    <source>
        <strain evidence="2">RIFCSPLOWO2_12_FULL_64_10</strain>
    </source>
</reference>
<dbReference type="EMBL" id="MFKF01000017">
    <property type="protein sequence ID" value="OGG57041.1"/>
    <property type="molecule type" value="Genomic_DNA"/>
</dbReference>
<dbReference type="InterPro" id="IPR011989">
    <property type="entry name" value="ARM-like"/>
</dbReference>
<dbReference type="PANTHER" id="PTHR33747">
    <property type="entry name" value="UPF0225 PROTEIN SCO1677"/>
    <property type="match status" value="1"/>
</dbReference>
<name>A0A1F6D6T0_HANXR</name>
<dbReference type="InterPro" id="IPR004027">
    <property type="entry name" value="SEC_C_motif"/>
</dbReference>
<evidence type="ECO:0000313" key="2">
    <source>
        <dbReference type="Proteomes" id="UP000178606"/>
    </source>
</evidence>
<gene>
    <name evidence="1" type="ORF">A3F84_05030</name>
</gene>
<organism evidence="1 2">
    <name type="scientific">Handelsmanbacteria sp. (strain RIFCSPLOWO2_12_FULL_64_10)</name>
    <dbReference type="NCBI Taxonomy" id="1817868"/>
    <lineage>
        <taxon>Bacteria</taxon>
        <taxon>Candidatus Handelsmaniibacteriota</taxon>
    </lineage>
</organism>
<evidence type="ECO:0000313" key="1">
    <source>
        <dbReference type="EMBL" id="OGG57041.1"/>
    </source>
</evidence>
<dbReference type="Pfam" id="PF02810">
    <property type="entry name" value="SEC-C"/>
    <property type="match status" value="1"/>
</dbReference>
<protein>
    <submittedName>
        <fullName evidence="1">Uncharacterized protein</fullName>
    </submittedName>
</protein>
<proteinExistence type="predicted"/>
<dbReference type="Gene3D" id="1.25.10.10">
    <property type="entry name" value="Leucine-rich Repeat Variant"/>
    <property type="match status" value="1"/>
</dbReference>
<dbReference type="SUPFAM" id="SSF103642">
    <property type="entry name" value="Sec-C motif"/>
    <property type="match status" value="1"/>
</dbReference>
<sequence>MPRDRDLKKLLENIHNNLKKEDIVCTELMGHPALRRLRNRIASDREALERLASAPGVRGQADDLFLDVAFLGALEREMAGEAGERFVRDLRQTLNSVLHLTRFSRDGEVFKQALMSLFLLDKGSPHAHPLVRHLFADAVAGLQEEREMPPQAFSRSSLLETYAQKKRSEYRRKATEDLVEDLAEASWLPQEELMLELVRRGREALAPLISLVCRRLAEAEEMDDAGEGEPVGPACAILGEIGDAQAVETLIRCLKMDPDEEVALALARIGAGALEGLKGLLMDAEEDPDARIQAVLALSYLAYLHPEGRSEVVRAFQDVLSRDREDDPEVYEWVINGLGGIGAAAESQGAIRRPFDRGLMGEAEVDIEDALKGGDGWVSVQEAEEDLLEPYRYVDEEWDEEAEEQLPGLPNFLLDAFPEPQEPVRVGEKVGRNDPCPCGSGKKYKRCCGQ</sequence>
<dbReference type="InterPro" id="IPR016024">
    <property type="entry name" value="ARM-type_fold"/>
</dbReference>
<dbReference type="SUPFAM" id="SSF48371">
    <property type="entry name" value="ARM repeat"/>
    <property type="match status" value="1"/>
</dbReference>
<dbReference type="AlphaFoldDB" id="A0A1F6D6T0"/>
<dbReference type="Proteomes" id="UP000178606">
    <property type="component" value="Unassembled WGS sequence"/>
</dbReference>
<accession>A0A1F6D6T0</accession>